<dbReference type="InterPro" id="IPR019734">
    <property type="entry name" value="TPR_rpt"/>
</dbReference>
<feature type="compositionally biased region" description="Polar residues" evidence="4">
    <location>
        <begin position="215"/>
        <end position="224"/>
    </location>
</feature>
<evidence type="ECO:0000313" key="7">
    <source>
        <dbReference type="Proteomes" id="UP000076852"/>
    </source>
</evidence>
<organism evidence="6 7">
    <name type="scientific">Paraburkholderia phytofirmans OLGA172</name>
    <dbReference type="NCBI Taxonomy" id="1417228"/>
    <lineage>
        <taxon>Bacteria</taxon>
        <taxon>Pseudomonadati</taxon>
        <taxon>Pseudomonadota</taxon>
        <taxon>Betaproteobacteria</taxon>
        <taxon>Burkholderiales</taxon>
        <taxon>Burkholderiaceae</taxon>
        <taxon>Paraburkholderia</taxon>
    </lineage>
</organism>
<evidence type="ECO:0000256" key="2">
    <source>
        <dbReference type="ARBA" id="ARBA00022803"/>
    </source>
</evidence>
<proteinExistence type="predicted"/>
<dbReference type="SMART" id="SM00028">
    <property type="entry name" value="TPR"/>
    <property type="match status" value="2"/>
</dbReference>
<dbReference type="SUPFAM" id="SSF48452">
    <property type="entry name" value="TPR-like"/>
    <property type="match status" value="1"/>
</dbReference>
<feature type="chain" id="PRO_5007814187" evidence="5">
    <location>
        <begin position="24"/>
        <end position="243"/>
    </location>
</feature>
<dbReference type="KEGG" id="buz:AYM40_13015"/>
<keyword evidence="5" id="KW-0732">Signal</keyword>
<keyword evidence="2 3" id="KW-0802">TPR repeat</keyword>
<feature type="repeat" description="TPR" evidence="3">
    <location>
        <begin position="80"/>
        <end position="113"/>
    </location>
</feature>
<dbReference type="Pfam" id="PF07719">
    <property type="entry name" value="TPR_2"/>
    <property type="match status" value="1"/>
</dbReference>
<dbReference type="InterPro" id="IPR050498">
    <property type="entry name" value="Ycf3"/>
</dbReference>
<dbReference type="PROSITE" id="PS50005">
    <property type="entry name" value="TPR"/>
    <property type="match status" value="2"/>
</dbReference>
<dbReference type="PANTHER" id="PTHR44858">
    <property type="entry name" value="TETRATRICOPEPTIDE REPEAT PROTEIN 6"/>
    <property type="match status" value="1"/>
</dbReference>
<dbReference type="InterPro" id="IPR013105">
    <property type="entry name" value="TPR_2"/>
</dbReference>
<dbReference type="Gene3D" id="1.25.40.10">
    <property type="entry name" value="Tetratricopeptide repeat domain"/>
    <property type="match status" value="1"/>
</dbReference>
<dbReference type="EMBL" id="CP014578">
    <property type="protein sequence ID" value="ANB73180.1"/>
    <property type="molecule type" value="Genomic_DNA"/>
</dbReference>
<feature type="compositionally biased region" description="Low complexity" evidence="4">
    <location>
        <begin position="191"/>
        <end position="214"/>
    </location>
</feature>
<feature type="region of interest" description="Disordered" evidence="4">
    <location>
        <begin position="191"/>
        <end position="243"/>
    </location>
</feature>
<reference evidence="6 7" key="1">
    <citation type="journal article" date="2016" name="Gene">
        <title>PacBio SMRT assembly of a complex multi-replicon genome reveals chlorocatechol degradative operon in a region of genome plasticity.</title>
        <authorList>
            <person name="Ricker N."/>
            <person name="Shen S.Y."/>
            <person name="Goordial J."/>
            <person name="Jin S."/>
            <person name="Fulthorpe R.R."/>
        </authorList>
    </citation>
    <scope>NUCLEOTIDE SEQUENCE [LARGE SCALE GENOMIC DNA]</scope>
    <source>
        <strain evidence="6 7">OLGA172</strain>
    </source>
</reference>
<dbReference type="AlphaFoldDB" id="A0A160FL10"/>
<keyword evidence="1" id="KW-0677">Repeat</keyword>
<feature type="repeat" description="TPR" evidence="3">
    <location>
        <begin position="114"/>
        <end position="147"/>
    </location>
</feature>
<dbReference type="Pfam" id="PF13432">
    <property type="entry name" value="TPR_16"/>
    <property type="match status" value="1"/>
</dbReference>
<protein>
    <submittedName>
        <fullName evidence="6">Uncharacterized protein</fullName>
    </submittedName>
</protein>
<evidence type="ECO:0000313" key="6">
    <source>
        <dbReference type="EMBL" id="ANB73180.1"/>
    </source>
</evidence>
<evidence type="ECO:0000256" key="4">
    <source>
        <dbReference type="SAM" id="MobiDB-lite"/>
    </source>
</evidence>
<dbReference type="InterPro" id="IPR011990">
    <property type="entry name" value="TPR-like_helical_dom_sf"/>
</dbReference>
<evidence type="ECO:0000256" key="5">
    <source>
        <dbReference type="SAM" id="SignalP"/>
    </source>
</evidence>
<evidence type="ECO:0000256" key="1">
    <source>
        <dbReference type="ARBA" id="ARBA00022737"/>
    </source>
</evidence>
<sequence>MKPSSGRARSAATLAATAFCAVALTVLPGAAAYAQKAATMPQGPAVRDNTPEIDASIAQKDWQASLTQLDARIASNPRDAQARFKRGTVLAHLNRDDEAITAFTELTEMYPELPEPYNNLAALYAKHGRYAEARAALETATKVNPGYGLAYENLGDLYLRMANEAYRRAQSLGKTSATTSQRLADIQNVISPPKSKTPVKKAAAAPAEASASRATSDMTQTPSFQYGGANGSLAMPPYMAPSR</sequence>
<dbReference type="OrthoDB" id="5294075at2"/>
<dbReference type="RefSeq" id="WP_063496580.1">
    <property type="nucleotide sequence ID" value="NZ_CP014578.1"/>
</dbReference>
<dbReference type="PANTHER" id="PTHR44858:SF1">
    <property type="entry name" value="UDP-N-ACETYLGLUCOSAMINE--PEPTIDE N-ACETYLGLUCOSAMINYLTRANSFERASE SPINDLY-RELATED"/>
    <property type="match status" value="1"/>
</dbReference>
<accession>A0A160FL10</accession>
<dbReference type="STRING" id="1804984.AYM40_13015"/>
<keyword evidence="7" id="KW-1185">Reference proteome</keyword>
<evidence type="ECO:0000256" key="3">
    <source>
        <dbReference type="PROSITE-ProRule" id="PRU00339"/>
    </source>
</evidence>
<gene>
    <name evidence="6" type="ORF">AYM40_13015</name>
</gene>
<dbReference type="Proteomes" id="UP000076852">
    <property type="component" value="Chromosome 1"/>
</dbReference>
<feature type="signal peptide" evidence="5">
    <location>
        <begin position="1"/>
        <end position="23"/>
    </location>
</feature>
<name>A0A160FL10_9BURK</name>